<organism evidence="12 13">
    <name type="scientific">Streptomyces smyrnaeus</name>
    <dbReference type="NCBI Taxonomy" id="1387713"/>
    <lineage>
        <taxon>Bacteria</taxon>
        <taxon>Bacillati</taxon>
        <taxon>Actinomycetota</taxon>
        <taxon>Actinomycetes</taxon>
        <taxon>Kitasatosporales</taxon>
        <taxon>Streptomycetaceae</taxon>
        <taxon>Streptomyces</taxon>
    </lineage>
</organism>
<feature type="transmembrane region" description="Helical" evidence="10">
    <location>
        <begin position="61"/>
        <end position="79"/>
    </location>
</feature>
<dbReference type="PANTHER" id="PTHR24421">
    <property type="entry name" value="NITRATE/NITRITE SENSOR PROTEIN NARX-RELATED"/>
    <property type="match status" value="1"/>
</dbReference>
<dbReference type="InterPro" id="IPR036890">
    <property type="entry name" value="HATPase_C_sf"/>
</dbReference>
<feature type="domain" description="Histidine kinase/HSP90-like ATPase" evidence="11">
    <location>
        <begin position="327"/>
        <end position="421"/>
    </location>
</feature>
<proteinExistence type="predicted"/>
<evidence type="ECO:0000256" key="5">
    <source>
        <dbReference type="ARBA" id="ARBA00022741"/>
    </source>
</evidence>
<dbReference type="SUPFAM" id="SSF55874">
    <property type="entry name" value="ATPase domain of HSP90 chaperone/DNA topoisomerase II/histidine kinase"/>
    <property type="match status" value="1"/>
</dbReference>
<dbReference type="EMBL" id="JAFFZM010000003">
    <property type="protein sequence ID" value="MBO8197988.1"/>
    <property type="molecule type" value="Genomic_DNA"/>
</dbReference>
<dbReference type="PANTHER" id="PTHR24421:SF10">
    <property type="entry name" value="NITRATE_NITRITE SENSOR PROTEIN NARQ"/>
    <property type="match status" value="1"/>
</dbReference>
<keyword evidence="5" id="KW-0547">Nucleotide-binding</keyword>
<accession>A0ABS3XRD8</accession>
<evidence type="ECO:0000313" key="13">
    <source>
        <dbReference type="Proteomes" id="UP000721954"/>
    </source>
</evidence>
<dbReference type="SMART" id="SM00387">
    <property type="entry name" value="HATPase_c"/>
    <property type="match status" value="1"/>
</dbReference>
<dbReference type="GO" id="GO:0016301">
    <property type="term" value="F:kinase activity"/>
    <property type="evidence" value="ECO:0007669"/>
    <property type="project" value="UniProtKB-KW"/>
</dbReference>
<evidence type="ECO:0000256" key="6">
    <source>
        <dbReference type="ARBA" id="ARBA00022777"/>
    </source>
</evidence>
<feature type="transmembrane region" description="Helical" evidence="10">
    <location>
        <begin position="107"/>
        <end position="123"/>
    </location>
</feature>
<keyword evidence="10" id="KW-0472">Membrane</keyword>
<comment type="caution">
    <text evidence="12">The sequence shown here is derived from an EMBL/GenBank/DDBJ whole genome shotgun (WGS) entry which is preliminary data.</text>
</comment>
<dbReference type="InterPro" id="IPR003594">
    <property type="entry name" value="HATPase_dom"/>
</dbReference>
<evidence type="ECO:0000256" key="1">
    <source>
        <dbReference type="ARBA" id="ARBA00000085"/>
    </source>
</evidence>
<name>A0ABS3XRD8_9ACTN</name>
<keyword evidence="13" id="KW-1185">Reference proteome</keyword>
<dbReference type="Pfam" id="PF02518">
    <property type="entry name" value="HATPase_c"/>
    <property type="match status" value="1"/>
</dbReference>
<gene>
    <name evidence="12" type="ORF">JW613_06690</name>
</gene>
<evidence type="ECO:0000259" key="11">
    <source>
        <dbReference type="SMART" id="SM00387"/>
    </source>
</evidence>
<dbReference type="InterPro" id="IPR050482">
    <property type="entry name" value="Sensor_HK_TwoCompSys"/>
</dbReference>
<keyword evidence="6 12" id="KW-0418">Kinase</keyword>
<keyword evidence="3" id="KW-0597">Phosphoprotein</keyword>
<keyword evidence="7" id="KW-0067">ATP-binding</keyword>
<evidence type="ECO:0000256" key="8">
    <source>
        <dbReference type="ARBA" id="ARBA00023012"/>
    </source>
</evidence>
<evidence type="ECO:0000256" key="4">
    <source>
        <dbReference type="ARBA" id="ARBA00022679"/>
    </source>
</evidence>
<evidence type="ECO:0000256" key="3">
    <source>
        <dbReference type="ARBA" id="ARBA00022553"/>
    </source>
</evidence>
<feature type="transmembrane region" description="Helical" evidence="10">
    <location>
        <begin position="84"/>
        <end position="101"/>
    </location>
</feature>
<sequence length="436" mass="46123">MSASAPLPPPLPLLKRVPPGVWTALVWGAAAVQPIVEYVLMPQRHEYSLSYPRDGLDPLTARVLLALAFLAVLAGSALLRRRTAVAYGLLIVGTVVASVAWRQDEVVPLQFLGVDVALCYVAATRPRRTAIIAAAGALGVLAGYLVLRRLTGEEAGTASEPFVALTVVIAWLIGNSLHQARAHTAELHARTAAQAVTAERLRIAREMHDTVAHSIGIIALQAGAAARVVETQPAKAREAMLTVEHTGRDTLAGLRRLLGALRQADQEQEPGPRDQEPTDRHDQGHSRAPLRPAAGLADLERLAATTTAAGVRVEVRWQGERRPLPADTDLAAFRIVQEAVTNVVRHAGAEGCQVTVEYREDELGIEVVDRGRGGSTHTKTPQTGFGLAGMRERVALLHGRFTAGPRPGGGFKVAARLPVPTAEAAGTGPVAKAGAG</sequence>
<evidence type="ECO:0000256" key="7">
    <source>
        <dbReference type="ARBA" id="ARBA00022840"/>
    </source>
</evidence>
<keyword evidence="4" id="KW-0808">Transferase</keyword>
<evidence type="ECO:0000313" key="12">
    <source>
        <dbReference type="EMBL" id="MBO8197988.1"/>
    </source>
</evidence>
<feature type="compositionally biased region" description="Basic and acidic residues" evidence="9">
    <location>
        <begin position="270"/>
        <end position="285"/>
    </location>
</feature>
<dbReference type="RefSeq" id="WP_209209771.1">
    <property type="nucleotide sequence ID" value="NZ_JAFFZM010000003.1"/>
</dbReference>
<dbReference type="InterPro" id="IPR011712">
    <property type="entry name" value="Sig_transdc_His_kin_sub3_dim/P"/>
</dbReference>
<protein>
    <recommendedName>
        <fullName evidence="2">histidine kinase</fullName>
        <ecNumber evidence="2">2.7.13.3</ecNumber>
    </recommendedName>
</protein>
<evidence type="ECO:0000256" key="10">
    <source>
        <dbReference type="SAM" id="Phobius"/>
    </source>
</evidence>
<evidence type="ECO:0000256" key="2">
    <source>
        <dbReference type="ARBA" id="ARBA00012438"/>
    </source>
</evidence>
<dbReference type="EC" id="2.7.13.3" evidence="2"/>
<dbReference type="Gene3D" id="1.20.5.1930">
    <property type="match status" value="1"/>
</dbReference>
<dbReference type="GeneID" id="96258290"/>
<keyword evidence="10" id="KW-1133">Transmembrane helix</keyword>
<feature type="region of interest" description="Disordered" evidence="9">
    <location>
        <begin position="263"/>
        <end position="294"/>
    </location>
</feature>
<feature type="transmembrane region" description="Helical" evidence="10">
    <location>
        <begin position="130"/>
        <end position="147"/>
    </location>
</feature>
<dbReference type="Gene3D" id="3.30.565.10">
    <property type="entry name" value="Histidine kinase-like ATPase, C-terminal domain"/>
    <property type="match status" value="1"/>
</dbReference>
<dbReference type="Proteomes" id="UP000721954">
    <property type="component" value="Unassembled WGS sequence"/>
</dbReference>
<reference evidence="12 13" key="1">
    <citation type="submission" date="2021-02" db="EMBL/GenBank/DDBJ databases">
        <title>Streptomyces spirodelae sp. nov., isolated from duckweed.</title>
        <authorList>
            <person name="Saimee Y."/>
            <person name="Duangmal K."/>
        </authorList>
    </citation>
    <scope>NUCLEOTIDE SEQUENCE [LARGE SCALE GENOMIC DNA]</scope>
    <source>
        <strain evidence="12 13">DSM 42105</strain>
    </source>
</reference>
<dbReference type="CDD" id="cd16917">
    <property type="entry name" value="HATPase_UhpB-NarQ-NarX-like"/>
    <property type="match status" value="1"/>
</dbReference>
<evidence type="ECO:0000256" key="9">
    <source>
        <dbReference type="SAM" id="MobiDB-lite"/>
    </source>
</evidence>
<keyword evidence="10" id="KW-0812">Transmembrane</keyword>
<keyword evidence="8" id="KW-0902">Two-component regulatory system</keyword>
<dbReference type="Pfam" id="PF07730">
    <property type="entry name" value="HisKA_3"/>
    <property type="match status" value="1"/>
</dbReference>
<comment type="catalytic activity">
    <reaction evidence="1">
        <text>ATP + protein L-histidine = ADP + protein N-phospho-L-histidine.</text>
        <dbReference type="EC" id="2.7.13.3"/>
    </reaction>
</comment>